<evidence type="ECO:0000256" key="2">
    <source>
        <dbReference type="ARBA" id="ARBA00022630"/>
    </source>
</evidence>
<keyword evidence="3" id="KW-0274">FAD</keyword>
<dbReference type="AlphaFoldDB" id="A0AAN9YJQ1"/>
<dbReference type="InterPro" id="IPR016167">
    <property type="entry name" value="FAD-bd_PCMH_sub1"/>
</dbReference>
<dbReference type="PANTHER" id="PTHR42973:SF7">
    <property type="entry name" value="FAD-BINDING PCMH-TYPE DOMAIN-CONTAINING PROTEIN"/>
    <property type="match status" value="1"/>
</dbReference>
<dbReference type="PANTHER" id="PTHR42973">
    <property type="entry name" value="BINDING OXIDOREDUCTASE, PUTATIVE (AFU_ORTHOLOGUE AFUA_1G17690)-RELATED"/>
    <property type="match status" value="1"/>
</dbReference>
<sequence>MAAATPNTALAALQSHLREQHPSIRLITPSDADFESARACFIRLDGDDVSSAPLAIARPQTAADVQALVRYCVAGKLDFVVRVGGHDCAGRSQVGGALTIDLRDIKHVVVNSGEQDGTKTARVGGGVLFRDLARELDARGLVTAVGTVASVGFTGWASLGGYGPFANHFGLGADQIVGAKIVNAKGELVDADAELLKGIRGGGGIFGIIVETTIKVYPLKEILLSMVVFESTDLKAAWTSYAAGYEKLLAEESVPRALQLQPFGLEFPGMGKVFAVGATWSLPDHDEGRRWIAKVAGFGNCIMNNPEAKSVTSYVEFNETLIAFGLYGQAYTLNFKKLTPKTAEVLAKHTALSPAGMAVSVHRLREPAANEGSVFGSRVDHHMLEIIAMTPVKDLEAKGAEWARGVISELKEADPDNILDSSYVSLQGDDADYRKVYGPHYDTLVALKKKLDPENVFKYAVPRLQ</sequence>
<dbReference type="Pfam" id="PF01565">
    <property type="entry name" value="FAD_binding_4"/>
    <property type="match status" value="1"/>
</dbReference>
<proteinExistence type="inferred from homology"/>
<organism evidence="6 7">
    <name type="scientific">Diatrype stigma</name>
    <dbReference type="NCBI Taxonomy" id="117547"/>
    <lineage>
        <taxon>Eukaryota</taxon>
        <taxon>Fungi</taxon>
        <taxon>Dikarya</taxon>
        <taxon>Ascomycota</taxon>
        <taxon>Pezizomycotina</taxon>
        <taxon>Sordariomycetes</taxon>
        <taxon>Xylariomycetidae</taxon>
        <taxon>Xylariales</taxon>
        <taxon>Diatrypaceae</taxon>
        <taxon>Diatrype</taxon>
    </lineage>
</organism>
<dbReference type="GO" id="GO:0071949">
    <property type="term" value="F:FAD binding"/>
    <property type="evidence" value="ECO:0007669"/>
    <property type="project" value="InterPro"/>
</dbReference>
<evidence type="ECO:0000313" key="6">
    <source>
        <dbReference type="EMBL" id="KAK7747588.1"/>
    </source>
</evidence>
<comment type="similarity">
    <text evidence="1">Belongs to the oxygen-dependent FAD-linked oxidoreductase family.</text>
</comment>
<evidence type="ECO:0000256" key="4">
    <source>
        <dbReference type="ARBA" id="ARBA00023002"/>
    </source>
</evidence>
<dbReference type="Gene3D" id="3.40.462.20">
    <property type="match status" value="1"/>
</dbReference>
<dbReference type="Gene3D" id="3.30.43.10">
    <property type="entry name" value="Uridine Diphospho-n-acetylenolpyruvylglucosamine Reductase, domain 2"/>
    <property type="match status" value="1"/>
</dbReference>
<keyword evidence="4" id="KW-0560">Oxidoreductase</keyword>
<dbReference type="InterPro" id="IPR050416">
    <property type="entry name" value="FAD-linked_Oxidoreductase"/>
</dbReference>
<evidence type="ECO:0000256" key="1">
    <source>
        <dbReference type="ARBA" id="ARBA00005466"/>
    </source>
</evidence>
<keyword evidence="7" id="KW-1185">Reference proteome</keyword>
<comment type="caution">
    <text evidence="6">The sequence shown here is derived from an EMBL/GenBank/DDBJ whole genome shotgun (WGS) entry which is preliminary data.</text>
</comment>
<dbReference type="InterPro" id="IPR006094">
    <property type="entry name" value="Oxid_FAD_bind_N"/>
</dbReference>
<evidence type="ECO:0000259" key="5">
    <source>
        <dbReference type="PROSITE" id="PS51387"/>
    </source>
</evidence>
<gene>
    <name evidence="6" type="ORF">SLS62_009087</name>
</gene>
<dbReference type="EMBL" id="JAKJXP020000091">
    <property type="protein sequence ID" value="KAK7747588.1"/>
    <property type="molecule type" value="Genomic_DNA"/>
</dbReference>
<feature type="domain" description="FAD-binding PCMH-type" evidence="5">
    <location>
        <begin position="49"/>
        <end position="219"/>
    </location>
</feature>
<dbReference type="Gene3D" id="3.30.465.10">
    <property type="match status" value="1"/>
</dbReference>
<dbReference type="InterPro" id="IPR016166">
    <property type="entry name" value="FAD-bd_PCMH"/>
</dbReference>
<dbReference type="SUPFAM" id="SSF56176">
    <property type="entry name" value="FAD-binding/transporter-associated domain-like"/>
    <property type="match status" value="1"/>
</dbReference>
<protein>
    <recommendedName>
        <fullName evidence="5">FAD-binding PCMH-type domain-containing protein</fullName>
    </recommendedName>
</protein>
<reference evidence="6 7" key="1">
    <citation type="submission" date="2024-02" db="EMBL/GenBank/DDBJ databases">
        <title>De novo assembly and annotation of 12 fungi associated with fruit tree decline syndrome in Ontario, Canada.</title>
        <authorList>
            <person name="Sulman M."/>
            <person name="Ellouze W."/>
            <person name="Ilyukhin E."/>
        </authorList>
    </citation>
    <scope>NUCLEOTIDE SEQUENCE [LARGE SCALE GENOMIC DNA]</scope>
    <source>
        <strain evidence="6 7">M11/M66-122</strain>
    </source>
</reference>
<dbReference type="InterPro" id="IPR016169">
    <property type="entry name" value="FAD-bd_PCMH_sub2"/>
</dbReference>
<keyword evidence="2" id="KW-0285">Flavoprotein</keyword>
<dbReference type="GO" id="GO:0016491">
    <property type="term" value="F:oxidoreductase activity"/>
    <property type="evidence" value="ECO:0007669"/>
    <property type="project" value="UniProtKB-KW"/>
</dbReference>
<dbReference type="Proteomes" id="UP001320420">
    <property type="component" value="Unassembled WGS sequence"/>
</dbReference>
<dbReference type="PROSITE" id="PS51387">
    <property type="entry name" value="FAD_PCMH"/>
    <property type="match status" value="1"/>
</dbReference>
<evidence type="ECO:0000256" key="3">
    <source>
        <dbReference type="ARBA" id="ARBA00022827"/>
    </source>
</evidence>
<dbReference type="InterPro" id="IPR036318">
    <property type="entry name" value="FAD-bd_PCMH-like_sf"/>
</dbReference>
<name>A0AAN9YJQ1_9PEZI</name>
<dbReference type="InterPro" id="IPR012951">
    <property type="entry name" value="BBE"/>
</dbReference>
<accession>A0AAN9YJQ1</accession>
<evidence type="ECO:0000313" key="7">
    <source>
        <dbReference type="Proteomes" id="UP001320420"/>
    </source>
</evidence>
<dbReference type="Pfam" id="PF08031">
    <property type="entry name" value="BBE"/>
    <property type="match status" value="1"/>
</dbReference>